<accession>A0A7K0DXW1</accession>
<sequence length="202" mass="21528">MPILRVTGRTDVFDGGAWQAAFVLGWVSLVLGVVMATWPDKPPRVSEALFALALFLLAAWEVVFAARARIGRAMRTLTYLIAVFVTLLGFSCMRSSEWPTLLAVWIAMAFVAHGIVQAMVGAWSENLPDSSYLEVSGLLTLAAGLGILVWQTKTIVALSVLVGFCVILLGAGQIHIAARFDRAAAVRGGAGVRGLLPPGHRA</sequence>
<feature type="transmembrane region" description="Helical" evidence="1">
    <location>
        <begin position="12"/>
        <end position="36"/>
    </location>
</feature>
<evidence type="ECO:0000313" key="2">
    <source>
        <dbReference type="EMBL" id="MQY30541.1"/>
    </source>
</evidence>
<evidence type="ECO:0000313" key="3">
    <source>
        <dbReference type="Proteomes" id="UP000431401"/>
    </source>
</evidence>
<evidence type="ECO:0000256" key="1">
    <source>
        <dbReference type="SAM" id="Phobius"/>
    </source>
</evidence>
<proteinExistence type="predicted"/>
<keyword evidence="1" id="KW-0472">Membrane</keyword>
<dbReference type="Pfam" id="PF03729">
    <property type="entry name" value="DUF308"/>
    <property type="match status" value="2"/>
</dbReference>
<dbReference type="RefSeq" id="WP_194291049.1">
    <property type="nucleotide sequence ID" value="NZ_WEGI01000014.1"/>
</dbReference>
<feature type="transmembrane region" description="Helical" evidence="1">
    <location>
        <begin position="77"/>
        <end position="96"/>
    </location>
</feature>
<dbReference type="AlphaFoldDB" id="A0A7K0DXW1"/>
<dbReference type="Proteomes" id="UP000431401">
    <property type="component" value="Unassembled WGS sequence"/>
</dbReference>
<reference evidence="2 3" key="1">
    <citation type="submission" date="2019-10" db="EMBL/GenBank/DDBJ databases">
        <title>Nocardia macrotermitis sp. nov. and Nocardia aurantia sp. nov., isolated from the gut of fungus growing-termite Macrotermes natalensis.</title>
        <authorList>
            <person name="Benndorf R."/>
            <person name="Schwitalla J."/>
            <person name="Martin K."/>
            <person name="De Beer W."/>
            <person name="Kaster A.-K."/>
            <person name="Vollmers J."/>
            <person name="Poulsen M."/>
            <person name="Beemelmanns C."/>
        </authorList>
    </citation>
    <scope>NUCLEOTIDE SEQUENCE [LARGE SCALE GENOMIC DNA]</scope>
    <source>
        <strain evidence="2 3">RB56</strain>
    </source>
</reference>
<feature type="transmembrane region" description="Helical" evidence="1">
    <location>
        <begin position="48"/>
        <end position="65"/>
    </location>
</feature>
<protein>
    <submittedName>
        <fullName evidence="2">Uncharacterized protein</fullName>
    </submittedName>
</protein>
<dbReference type="EMBL" id="WEGI01000014">
    <property type="protein sequence ID" value="MQY30541.1"/>
    <property type="molecule type" value="Genomic_DNA"/>
</dbReference>
<dbReference type="InterPro" id="IPR005325">
    <property type="entry name" value="DUF308_memb"/>
</dbReference>
<keyword evidence="1" id="KW-1133">Transmembrane helix</keyword>
<keyword evidence="1" id="KW-0812">Transmembrane</keyword>
<keyword evidence="3" id="KW-1185">Reference proteome</keyword>
<feature type="transmembrane region" description="Helical" evidence="1">
    <location>
        <begin position="156"/>
        <end position="178"/>
    </location>
</feature>
<comment type="caution">
    <text evidence="2">The sequence shown here is derived from an EMBL/GenBank/DDBJ whole genome shotgun (WGS) entry which is preliminary data.</text>
</comment>
<feature type="transmembrane region" description="Helical" evidence="1">
    <location>
        <begin position="132"/>
        <end position="150"/>
    </location>
</feature>
<name>A0A7K0DXW1_9NOCA</name>
<gene>
    <name evidence="2" type="ORF">NRB56_61430</name>
</gene>
<feature type="transmembrane region" description="Helical" evidence="1">
    <location>
        <begin position="102"/>
        <end position="120"/>
    </location>
</feature>
<organism evidence="2 3">
    <name type="scientific">Nocardia aurantia</name>
    <dbReference type="NCBI Taxonomy" id="2585199"/>
    <lineage>
        <taxon>Bacteria</taxon>
        <taxon>Bacillati</taxon>
        <taxon>Actinomycetota</taxon>
        <taxon>Actinomycetes</taxon>
        <taxon>Mycobacteriales</taxon>
        <taxon>Nocardiaceae</taxon>
        <taxon>Nocardia</taxon>
    </lineage>
</organism>